<protein>
    <recommendedName>
        <fullName evidence="1">Reverse transcriptase zinc-binding domain-containing protein</fullName>
    </recommendedName>
</protein>
<name>A0A5B6YJ99_DAVIN</name>
<dbReference type="EMBL" id="GHES01001368">
    <property type="protein sequence ID" value="MPA31927.1"/>
    <property type="molecule type" value="Transcribed_RNA"/>
</dbReference>
<dbReference type="AlphaFoldDB" id="A0A5B6YJ99"/>
<dbReference type="InterPro" id="IPR026960">
    <property type="entry name" value="RVT-Znf"/>
</dbReference>
<evidence type="ECO:0000313" key="2">
    <source>
        <dbReference type="EMBL" id="MPA31927.1"/>
    </source>
</evidence>
<organism evidence="2">
    <name type="scientific">Davidia involucrata</name>
    <name type="common">Dove tree</name>
    <dbReference type="NCBI Taxonomy" id="16924"/>
    <lineage>
        <taxon>Eukaryota</taxon>
        <taxon>Viridiplantae</taxon>
        <taxon>Streptophyta</taxon>
        <taxon>Embryophyta</taxon>
        <taxon>Tracheophyta</taxon>
        <taxon>Spermatophyta</taxon>
        <taxon>Magnoliopsida</taxon>
        <taxon>eudicotyledons</taxon>
        <taxon>Gunneridae</taxon>
        <taxon>Pentapetalae</taxon>
        <taxon>asterids</taxon>
        <taxon>Cornales</taxon>
        <taxon>Nyssaceae</taxon>
        <taxon>Davidia</taxon>
    </lineage>
</organism>
<dbReference type="PANTHER" id="PTHR33116">
    <property type="entry name" value="REVERSE TRANSCRIPTASE ZINC-BINDING DOMAIN-CONTAINING PROTEIN-RELATED-RELATED"/>
    <property type="match status" value="1"/>
</dbReference>
<accession>A0A5B6YJ99</accession>
<dbReference type="PANTHER" id="PTHR33116:SF66">
    <property type="entry name" value="REVERSE TRANSCRIPTASE ZINC-BINDING DOMAIN-CONTAINING PROTEIN"/>
    <property type="match status" value="1"/>
</dbReference>
<dbReference type="Pfam" id="PF13966">
    <property type="entry name" value="zf-RVT"/>
    <property type="match status" value="1"/>
</dbReference>
<proteinExistence type="predicted"/>
<sequence>MICRQALHTKSKLKGWGMLDDDSCVLYGLQGETVAHLFFSCAFSKLIWEKILHMVSIYRGVGAIDQEIGWLLNHLPSKCFKSFIVKVLFSTAAYNIWIDRNNRVFKGRRQTHSQVIQSILSEISAAFVSWRNVKRTFVN</sequence>
<reference evidence="2" key="1">
    <citation type="submission" date="2019-08" db="EMBL/GenBank/DDBJ databases">
        <title>Reference gene set and small RNA set construction with multiple tissues from Davidia involucrata Baill.</title>
        <authorList>
            <person name="Yang H."/>
            <person name="Zhou C."/>
            <person name="Li G."/>
            <person name="Wang J."/>
            <person name="Gao P."/>
            <person name="Wang M."/>
            <person name="Wang R."/>
            <person name="Zhao Y."/>
        </authorList>
    </citation>
    <scope>NUCLEOTIDE SEQUENCE</scope>
    <source>
        <tissue evidence="2">Mixed with DoveR01_LX</tissue>
    </source>
</reference>
<gene>
    <name evidence="2" type="ORF">Din_001368</name>
</gene>
<feature type="domain" description="Reverse transcriptase zinc-binding" evidence="1">
    <location>
        <begin position="2"/>
        <end position="48"/>
    </location>
</feature>
<evidence type="ECO:0000259" key="1">
    <source>
        <dbReference type="Pfam" id="PF13966"/>
    </source>
</evidence>